<evidence type="ECO:0000256" key="1">
    <source>
        <dbReference type="SAM" id="MobiDB-lite"/>
    </source>
</evidence>
<evidence type="ECO:0000256" key="2">
    <source>
        <dbReference type="SAM" id="SignalP"/>
    </source>
</evidence>
<accession>A0A081RST1</accession>
<evidence type="ECO:0008006" key="5">
    <source>
        <dbReference type="Google" id="ProtNLM"/>
    </source>
</evidence>
<reference evidence="3 4" key="1">
    <citation type="submission" date="2014-03" db="EMBL/GenBank/DDBJ databases">
        <title>Draft Genome of Photorhabdus temperata Meg1.</title>
        <authorList>
            <person name="Hurst S.G.IV."/>
            <person name="Morris K."/>
            <person name="Thomas K."/>
            <person name="Tisa L.S."/>
        </authorList>
    </citation>
    <scope>NUCLEOTIDE SEQUENCE [LARGE SCALE GENOMIC DNA]</scope>
    <source>
        <strain evidence="3 4">Meg1</strain>
    </source>
</reference>
<evidence type="ECO:0000313" key="4">
    <source>
        <dbReference type="Proteomes" id="UP000028002"/>
    </source>
</evidence>
<dbReference type="PATRIC" id="fig|1393735.3.peg.3778"/>
<dbReference type="Pfam" id="PF11319">
    <property type="entry name" value="VasI"/>
    <property type="match status" value="1"/>
</dbReference>
<dbReference type="InterPro" id="IPR017738">
    <property type="entry name" value="T6SS-assoc_VCA0118"/>
</dbReference>
<feature type="region of interest" description="Disordered" evidence="1">
    <location>
        <begin position="55"/>
        <end position="82"/>
    </location>
</feature>
<organism evidence="3 4">
    <name type="scientific">Photorhabdus temperata subsp. temperata Meg1</name>
    <dbReference type="NCBI Taxonomy" id="1393735"/>
    <lineage>
        <taxon>Bacteria</taxon>
        <taxon>Pseudomonadati</taxon>
        <taxon>Pseudomonadota</taxon>
        <taxon>Gammaproteobacteria</taxon>
        <taxon>Enterobacterales</taxon>
        <taxon>Morganellaceae</taxon>
        <taxon>Photorhabdus</taxon>
    </lineage>
</organism>
<dbReference type="RefSeq" id="WP_051769673.1">
    <property type="nucleotide sequence ID" value="NZ_CAWLUD010000072.1"/>
</dbReference>
<feature type="signal peptide" evidence="2">
    <location>
        <begin position="1"/>
        <end position="19"/>
    </location>
</feature>
<evidence type="ECO:0000313" key="3">
    <source>
        <dbReference type="EMBL" id="KER01734.1"/>
    </source>
</evidence>
<keyword evidence="2" id="KW-0732">Signal</keyword>
<proteinExistence type="predicted"/>
<dbReference type="Proteomes" id="UP000028002">
    <property type="component" value="Unassembled WGS sequence"/>
</dbReference>
<name>A0A081RST1_PHOTE</name>
<sequence length="221" mass="25054">MNKIFIAIIPLLYSGYALSIESNAKNIETSDCQSISDNTQRLKCFDSAVVEKTDKNSSTNTNYSDDPEGVQEGNPTGNVGNWKIEKSRSPIDDSWNVYVFLASNEPIKTMFREITYPHLSAFCREGKTELFVDWSTYLGINETQMLQRIDSEKAVNKTFYISTDNKGVFYQGSVIPVIKKLMKSKRLYLQIVPYSDNSVNATFDLDGLSEAIKPLRHACKW</sequence>
<gene>
    <name evidence="3" type="ORF">MEG1DRAFT_03691</name>
</gene>
<dbReference type="AlphaFoldDB" id="A0A081RST1"/>
<dbReference type="EMBL" id="JGVH01000072">
    <property type="protein sequence ID" value="KER01734.1"/>
    <property type="molecule type" value="Genomic_DNA"/>
</dbReference>
<feature type="chain" id="PRO_5001763500" description="Type VI secretion protein" evidence="2">
    <location>
        <begin position="20"/>
        <end position="221"/>
    </location>
</feature>
<protein>
    <recommendedName>
        <fullName evidence="5">Type VI secretion protein</fullName>
    </recommendedName>
</protein>
<comment type="caution">
    <text evidence="3">The sequence shown here is derived from an EMBL/GenBank/DDBJ whole genome shotgun (WGS) entry which is preliminary data.</text>
</comment>